<dbReference type="EMBL" id="JACWMY010000016">
    <property type="protein sequence ID" value="MBD1367014.1"/>
    <property type="molecule type" value="Genomic_DNA"/>
</dbReference>
<sequence>MLRKILSVIAGYLVFAISSVLLFTLTGHHPHQDAPFNFQLITIAYGVFFSILAGAVVQLIAKQKSLTLNYILAFVMFALAGTSMALSGGSHWTQLFAMFVFAPVSIVGGYIANRGAVSK</sequence>
<dbReference type="RefSeq" id="WP_191191650.1">
    <property type="nucleotide sequence ID" value="NZ_JACWMY010000016.1"/>
</dbReference>
<evidence type="ECO:0000256" key="1">
    <source>
        <dbReference type="SAM" id="Phobius"/>
    </source>
</evidence>
<feature type="transmembrane region" description="Helical" evidence="1">
    <location>
        <begin position="68"/>
        <end position="86"/>
    </location>
</feature>
<evidence type="ECO:0000313" key="3">
    <source>
        <dbReference type="Proteomes" id="UP000606600"/>
    </source>
</evidence>
<evidence type="ECO:0000313" key="2">
    <source>
        <dbReference type="EMBL" id="MBD1367014.1"/>
    </source>
</evidence>
<accession>A0ABR7WXL1</accession>
<protein>
    <recommendedName>
        <fullName evidence="4">TIGR04086 family membrane protein</fullName>
    </recommendedName>
</protein>
<feature type="transmembrane region" description="Helical" evidence="1">
    <location>
        <begin position="92"/>
        <end position="112"/>
    </location>
</feature>
<feature type="transmembrane region" description="Helical" evidence="1">
    <location>
        <begin position="5"/>
        <end position="26"/>
    </location>
</feature>
<keyword evidence="1" id="KW-0812">Transmembrane</keyword>
<keyword evidence="3" id="KW-1185">Reference proteome</keyword>
<proteinExistence type="predicted"/>
<organism evidence="2 3">
    <name type="scientific">Mucilaginibacter pankratovii</name>
    <dbReference type="NCBI Taxonomy" id="2772110"/>
    <lineage>
        <taxon>Bacteria</taxon>
        <taxon>Pseudomonadati</taxon>
        <taxon>Bacteroidota</taxon>
        <taxon>Sphingobacteriia</taxon>
        <taxon>Sphingobacteriales</taxon>
        <taxon>Sphingobacteriaceae</taxon>
        <taxon>Mucilaginibacter</taxon>
    </lineage>
</organism>
<reference evidence="2 3" key="1">
    <citation type="submission" date="2020-09" db="EMBL/GenBank/DDBJ databases">
        <title>Novel species of Mucilaginibacter isolated from a glacier on the Tibetan Plateau.</title>
        <authorList>
            <person name="Liu Q."/>
            <person name="Xin Y.-H."/>
        </authorList>
    </citation>
    <scope>NUCLEOTIDE SEQUENCE [LARGE SCALE GENOMIC DNA]</scope>
    <source>
        <strain evidence="2 3">ZT4R22</strain>
    </source>
</reference>
<gene>
    <name evidence="2" type="ORF">IDJ77_24600</name>
</gene>
<evidence type="ECO:0008006" key="4">
    <source>
        <dbReference type="Google" id="ProtNLM"/>
    </source>
</evidence>
<keyword evidence="1" id="KW-1133">Transmembrane helix</keyword>
<name>A0ABR7WXL1_9SPHI</name>
<dbReference type="Proteomes" id="UP000606600">
    <property type="component" value="Unassembled WGS sequence"/>
</dbReference>
<feature type="transmembrane region" description="Helical" evidence="1">
    <location>
        <begin position="38"/>
        <end position="61"/>
    </location>
</feature>
<keyword evidence="1" id="KW-0472">Membrane</keyword>
<comment type="caution">
    <text evidence="2">The sequence shown here is derived from an EMBL/GenBank/DDBJ whole genome shotgun (WGS) entry which is preliminary data.</text>
</comment>